<dbReference type="Gene3D" id="1.10.10.10">
    <property type="entry name" value="Winged helix-like DNA-binding domain superfamily/Winged helix DNA-binding domain"/>
    <property type="match status" value="2"/>
</dbReference>
<feature type="region of interest" description="Disordered" evidence="6">
    <location>
        <begin position="188"/>
        <end position="220"/>
    </location>
</feature>
<comment type="function">
    <text evidence="5">Participates in chromosomal partition during cell division. May act via the formation of a condensin-like complex containing Smc and ScpA that pull DNA away from mid-cell into both cell halves.</text>
</comment>
<evidence type="ECO:0000256" key="5">
    <source>
        <dbReference type="HAMAP-Rule" id="MF_01804"/>
    </source>
</evidence>
<protein>
    <recommendedName>
        <fullName evidence="5">Segregation and condensation protein B</fullName>
    </recommendedName>
</protein>
<dbReference type="SUPFAM" id="SSF46785">
    <property type="entry name" value="Winged helix' DNA-binding domain"/>
    <property type="match status" value="2"/>
</dbReference>
<dbReference type="Pfam" id="PF04079">
    <property type="entry name" value="SMC_ScpB"/>
    <property type="match status" value="1"/>
</dbReference>
<accession>A0A1H8EL83</accession>
<organism evidence="7 8">
    <name type="scientific">Lihuaxuella thermophila</name>
    <dbReference type="NCBI Taxonomy" id="1173111"/>
    <lineage>
        <taxon>Bacteria</taxon>
        <taxon>Bacillati</taxon>
        <taxon>Bacillota</taxon>
        <taxon>Bacilli</taxon>
        <taxon>Bacillales</taxon>
        <taxon>Thermoactinomycetaceae</taxon>
        <taxon>Lihuaxuella</taxon>
    </lineage>
</organism>
<feature type="compositionally biased region" description="Basic and acidic residues" evidence="6">
    <location>
        <begin position="211"/>
        <end position="220"/>
    </location>
</feature>
<evidence type="ECO:0000313" key="7">
    <source>
        <dbReference type="EMBL" id="SEN20255.1"/>
    </source>
</evidence>
<keyword evidence="3 5" id="KW-0159">Chromosome partition</keyword>
<dbReference type="HAMAP" id="MF_01804">
    <property type="entry name" value="ScpB"/>
    <property type="match status" value="1"/>
</dbReference>
<dbReference type="InterPro" id="IPR005234">
    <property type="entry name" value="ScpB_csome_segregation"/>
</dbReference>
<dbReference type="GO" id="GO:0005737">
    <property type="term" value="C:cytoplasm"/>
    <property type="evidence" value="ECO:0007669"/>
    <property type="project" value="UniProtKB-SubCell"/>
</dbReference>
<comment type="subcellular location">
    <subcellularLocation>
        <location evidence="5">Cytoplasm</location>
    </subcellularLocation>
    <text evidence="5">Associated with two foci at the outer edges of the nucleoid region in young cells, and at four foci within both cell halves in older cells.</text>
</comment>
<evidence type="ECO:0000256" key="1">
    <source>
        <dbReference type="ARBA" id="ARBA00022490"/>
    </source>
</evidence>
<dbReference type="PANTHER" id="PTHR34298:SF2">
    <property type="entry name" value="SEGREGATION AND CONDENSATION PROTEIN B"/>
    <property type="match status" value="1"/>
</dbReference>
<dbReference type="Proteomes" id="UP000199695">
    <property type="component" value="Unassembled WGS sequence"/>
</dbReference>
<keyword evidence="8" id="KW-1185">Reference proteome</keyword>
<proteinExistence type="inferred from homology"/>
<dbReference type="PIRSF" id="PIRSF019345">
    <property type="entry name" value="ScpB"/>
    <property type="match status" value="1"/>
</dbReference>
<feature type="compositionally biased region" description="Basic and acidic residues" evidence="6">
    <location>
        <begin position="188"/>
        <end position="198"/>
    </location>
</feature>
<evidence type="ECO:0000313" key="8">
    <source>
        <dbReference type="Proteomes" id="UP000199695"/>
    </source>
</evidence>
<evidence type="ECO:0000256" key="4">
    <source>
        <dbReference type="ARBA" id="ARBA00023306"/>
    </source>
</evidence>
<evidence type="ECO:0000256" key="3">
    <source>
        <dbReference type="ARBA" id="ARBA00022829"/>
    </source>
</evidence>
<name>A0A1H8EL83_9BACL</name>
<dbReference type="InterPro" id="IPR036390">
    <property type="entry name" value="WH_DNA-bd_sf"/>
</dbReference>
<keyword evidence="1 5" id="KW-0963">Cytoplasm</keyword>
<keyword evidence="4 5" id="KW-0131">Cell cycle</keyword>
<dbReference type="STRING" id="1173111.SAMN05444955_10753"/>
<evidence type="ECO:0000256" key="2">
    <source>
        <dbReference type="ARBA" id="ARBA00022618"/>
    </source>
</evidence>
<dbReference type="InterPro" id="IPR036388">
    <property type="entry name" value="WH-like_DNA-bd_sf"/>
</dbReference>
<gene>
    <name evidence="5" type="primary">scpB</name>
    <name evidence="7" type="ORF">SAMN05444955_10753</name>
</gene>
<dbReference type="GO" id="GO:0051304">
    <property type="term" value="P:chromosome separation"/>
    <property type="evidence" value="ECO:0007669"/>
    <property type="project" value="InterPro"/>
</dbReference>
<keyword evidence="2 5" id="KW-0132">Cell division</keyword>
<dbReference type="AlphaFoldDB" id="A0A1H8EL83"/>
<reference evidence="7 8" key="1">
    <citation type="submission" date="2016-10" db="EMBL/GenBank/DDBJ databases">
        <authorList>
            <person name="de Groot N.N."/>
        </authorList>
    </citation>
    <scope>NUCLEOTIDE SEQUENCE [LARGE SCALE GENOMIC DNA]</scope>
    <source>
        <strain evidence="7 8">DSM 46701</strain>
    </source>
</reference>
<dbReference type="OrthoDB" id="9806226at2"/>
<sequence>MDNPEMKAVIEGLLFAAGEEGLSVKEIAEVTGLAKHEVELLIHDLRVDWKEQGRGLQIVKVAQVYQMTTLPEHRSYFEKLAQAPTRSQLSRASLETLAIIAYRQPITRIEVEEIRGVKSDRTIQQLQRKGLVREVGRAEGAGRPILYGTTKEFLEYFGLNHIDELPPPDSIFNWQEWEQDRNDLYQRLGMETEEKQAEETDANASDVPLDYSEKTEPVSS</sequence>
<evidence type="ECO:0000256" key="6">
    <source>
        <dbReference type="SAM" id="MobiDB-lite"/>
    </source>
</evidence>
<dbReference type="EMBL" id="FOCQ01000007">
    <property type="protein sequence ID" value="SEN20255.1"/>
    <property type="molecule type" value="Genomic_DNA"/>
</dbReference>
<dbReference type="NCBIfam" id="TIGR00281">
    <property type="entry name" value="SMC-Scp complex subunit ScpB"/>
    <property type="match status" value="1"/>
</dbReference>
<dbReference type="PANTHER" id="PTHR34298">
    <property type="entry name" value="SEGREGATION AND CONDENSATION PROTEIN B"/>
    <property type="match status" value="1"/>
</dbReference>
<dbReference type="GO" id="GO:0006260">
    <property type="term" value="P:DNA replication"/>
    <property type="evidence" value="ECO:0007669"/>
    <property type="project" value="UniProtKB-UniRule"/>
</dbReference>
<comment type="subunit">
    <text evidence="5">Homodimer. Homodimerization may be required to stabilize the binding of ScpA to the Smc head domains. Component of a cohesin-like complex composed of ScpA, ScpB and the Smc homodimer, in which ScpA and ScpB bind to the head domain of Smc. The presence of the three proteins is required for the association of the complex with DNA.</text>
</comment>
<dbReference type="RefSeq" id="WP_089967747.1">
    <property type="nucleotide sequence ID" value="NZ_FOCQ01000007.1"/>
</dbReference>
<comment type="similarity">
    <text evidence="5">Belongs to the ScpB family.</text>
</comment>
<dbReference type="GO" id="GO:0051301">
    <property type="term" value="P:cell division"/>
    <property type="evidence" value="ECO:0007669"/>
    <property type="project" value="UniProtKB-KW"/>
</dbReference>